<reference evidence="1 2" key="1">
    <citation type="journal article" date="2011" name="J. Bacteriol.">
        <title>Comparative genomics of 28 Salmonella enterica isolates: evidence for CRISPR-mediated adaptive sublineage evolution.</title>
        <authorList>
            <person name="Fricke W.F."/>
            <person name="Mammel M.K."/>
            <person name="McDermott P.F."/>
            <person name="Tartera C."/>
            <person name="White D.G."/>
            <person name="Leclerc J.E."/>
            <person name="Ravel J."/>
            <person name="Cebula T.A."/>
        </authorList>
    </citation>
    <scope>NUCLEOTIDE SEQUENCE [LARGE SCALE GENOMIC DNA]</scope>
    <source>
        <strain evidence="1 2">SL254</strain>
    </source>
</reference>
<dbReference type="KEGG" id="see:SNSL254_A4812"/>
<dbReference type="AlphaFoldDB" id="A0A0H3BV28"/>
<dbReference type="Proteomes" id="UP000008824">
    <property type="component" value="Chromosome"/>
</dbReference>
<organism evidence="1 2">
    <name type="scientific">Salmonella newport (strain SL254)</name>
    <dbReference type="NCBI Taxonomy" id="423368"/>
    <lineage>
        <taxon>Bacteria</taxon>
        <taxon>Pseudomonadati</taxon>
        <taxon>Pseudomonadota</taxon>
        <taxon>Gammaproteobacteria</taxon>
        <taxon>Enterobacterales</taxon>
        <taxon>Enterobacteriaceae</taxon>
        <taxon>Salmonella</taxon>
    </lineage>
</organism>
<sequence>MKPPTLTHKAFYRMAASALFGLQSAHNRGPDKRSAIRQFILTRIL</sequence>
<proteinExistence type="predicted"/>
<protein>
    <submittedName>
        <fullName evidence="1">Uncharacterized protein</fullName>
    </submittedName>
</protein>
<accession>A0A0H3BV28</accession>
<name>A0A0H3BV28_SALNS</name>
<dbReference type="EMBL" id="CP001113">
    <property type="protein sequence ID" value="ACF65589.1"/>
    <property type="molecule type" value="Genomic_DNA"/>
</dbReference>
<dbReference type="HOGENOM" id="CLU_3296311_0_0_6"/>
<gene>
    <name evidence="1" type="ordered locus">SNSL254_A4812</name>
</gene>
<evidence type="ECO:0000313" key="2">
    <source>
        <dbReference type="Proteomes" id="UP000008824"/>
    </source>
</evidence>
<evidence type="ECO:0000313" key="1">
    <source>
        <dbReference type="EMBL" id="ACF65589.1"/>
    </source>
</evidence>